<dbReference type="Gene3D" id="3.40.30.10">
    <property type="entry name" value="Glutaredoxin"/>
    <property type="match status" value="3"/>
</dbReference>
<dbReference type="InterPro" id="IPR057642">
    <property type="entry name" value="TXNDC16_2nd"/>
</dbReference>
<comment type="caution">
    <text evidence="4">The sequence shown here is derived from an EMBL/GenBank/DDBJ whole genome shotgun (WGS) entry which is preliminary data.</text>
</comment>
<dbReference type="EMBL" id="CAXITT010000084">
    <property type="protein sequence ID" value="CAL1531241.1"/>
    <property type="molecule type" value="Genomic_DNA"/>
</dbReference>
<protein>
    <recommendedName>
        <fullName evidence="6">Thioredoxin domain-containing protein</fullName>
    </recommendedName>
</protein>
<evidence type="ECO:0000313" key="5">
    <source>
        <dbReference type="Proteomes" id="UP001497497"/>
    </source>
</evidence>
<dbReference type="PANTHER" id="PTHR22699">
    <property type="entry name" value="THIOREDOXIN DOMAIN-CONTAINING PROTEIN 16"/>
    <property type="match status" value="1"/>
</dbReference>
<keyword evidence="5" id="KW-1185">Reference proteome</keyword>
<feature type="region of interest" description="Disordered" evidence="1">
    <location>
        <begin position="895"/>
        <end position="934"/>
    </location>
</feature>
<dbReference type="CDD" id="cd02961">
    <property type="entry name" value="PDI_a_family"/>
    <property type="match status" value="1"/>
</dbReference>
<name>A0AAV2HBR4_LYMST</name>
<dbReference type="Pfam" id="PF24508">
    <property type="entry name" value="TXNDC16_N"/>
    <property type="match status" value="1"/>
</dbReference>
<dbReference type="Pfam" id="PF24509">
    <property type="entry name" value="TXNDC16_2nd"/>
    <property type="match status" value="1"/>
</dbReference>
<dbReference type="PANTHER" id="PTHR22699:SF1">
    <property type="entry name" value="THIOREDOXIN DOMAIN-CONTAINING PROTEIN 16"/>
    <property type="match status" value="1"/>
</dbReference>
<evidence type="ECO:0000259" key="2">
    <source>
        <dbReference type="Pfam" id="PF24508"/>
    </source>
</evidence>
<organism evidence="4 5">
    <name type="scientific">Lymnaea stagnalis</name>
    <name type="common">Great pond snail</name>
    <name type="synonym">Helix stagnalis</name>
    <dbReference type="NCBI Taxonomy" id="6523"/>
    <lineage>
        <taxon>Eukaryota</taxon>
        <taxon>Metazoa</taxon>
        <taxon>Spiralia</taxon>
        <taxon>Lophotrochozoa</taxon>
        <taxon>Mollusca</taxon>
        <taxon>Gastropoda</taxon>
        <taxon>Heterobranchia</taxon>
        <taxon>Euthyneura</taxon>
        <taxon>Panpulmonata</taxon>
        <taxon>Hygrophila</taxon>
        <taxon>Lymnaeoidea</taxon>
        <taxon>Lymnaeidae</taxon>
        <taxon>Lymnaea</taxon>
    </lineage>
</organism>
<evidence type="ECO:0000313" key="4">
    <source>
        <dbReference type="EMBL" id="CAL1531241.1"/>
    </source>
</evidence>
<dbReference type="SUPFAM" id="SSF52833">
    <property type="entry name" value="Thioredoxin-like"/>
    <property type="match status" value="1"/>
</dbReference>
<accession>A0AAV2HBR4</accession>
<proteinExistence type="predicted"/>
<gene>
    <name evidence="4" type="ORF">GSLYS_00005336001</name>
</gene>
<dbReference type="Proteomes" id="UP001497497">
    <property type="component" value="Unassembled WGS sequence"/>
</dbReference>
<dbReference type="InterPro" id="IPR057639">
    <property type="entry name" value="TXNDC16_N"/>
</dbReference>
<reference evidence="4 5" key="1">
    <citation type="submission" date="2024-04" db="EMBL/GenBank/DDBJ databases">
        <authorList>
            <consortium name="Genoscope - CEA"/>
            <person name="William W."/>
        </authorList>
    </citation>
    <scope>NUCLEOTIDE SEQUENCE [LARGE SCALE GENOMIC DNA]</scope>
</reference>
<dbReference type="AlphaFoldDB" id="A0AAV2HBR4"/>
<dbReference type="InterPro" id="IPR036249">
    <property type="entry name" value="Thioredoxin-like_sf"/>
</dbReference>
<sequence>MFTLELKQNDWLELIINYFYIHSMSCHFHHNDTILKTKIENKMGHLFCACLMVAAVASSSTPPGLNSPKTDMSFSFNHALVITSQRLEELRQTPSLLLVYFFINELPRTSRKFFEEYDKSAKYLEAYNVQLAVFDCKADMSKEEHCSNVKAGRNVYSYKNGRQLLEMEVETMFDVNSIMSHALQLVLLQDVQIIQSRLERQALQKSMIGKNDIFFAYTQAIGTKEHRIFMEIAYTYQDRYKFALTTELKSTLGLQENEYLKSSTSLAMWVLFCSDSNPEQFFQSGNCHHIMYKGEISLAAVATFVKNLAEPVLYHCPTNEISSMKNLPLSLPTIFIYSNRELADFIKFEVDSLVFDVRGFARIMLVEMDNGECQAQAKQQGFHGKLPSIGIQLQNGEVAFMSESTEWLLSTLHEFLEPYLYPIDHSAQESNLELAHSTDLERITASLIEEVETQDDQVADAVFRLHLKEMELDLIPPLAKNNFYSTLKSAELKMVLFYLPFDQVSMAFLRDFGEASQILSTMYSDHDVLARVNCFDATDLCAAENITTYPLIRIYQRDEETQDYRGHLYSKSIINAVKLLQLKSPVLLKSEKEVEMFMERHFPNKFSEFSSSAVLLLSHKEHQEARSTFVDVTKSMSTITAFGIVTEELVTHIAKKYGAPITSVIAFRQEDINRQKSILAGKISVASLTDFVKQSTISSLPELTQINFPLLYEKKLPFAILFVDPDDQSSEVAKEMFTKLAMTGQFEKAIFCYMDAQPKTIGLKILSEYTWTATLPAISVVDHRLGEVFNYPGDNLEQSQVANWLDSVFSNKEKPAKILEQGVWVAPGRHYDFLAMMDEKRSILRIQAEEESNIEAEDSSLTNGARASVLLTEDELLKIDEDIREELLELRNSRLYHQSPERRKPGKTESPQGHSVPLVKQDVAQGHGHSHTEL</sequence>
<feature type="domain" description="TXNDC16 second thioredoxin-like" evidence="3">
    <location>
        <begin position="186"/>
        <end position="311"/>
    </location>
</feature>
<feature type="domain" description="TXNDC16 N-terminal" evidence="2">
    <location>
        <begin position="81"/>
        <end position="183"/>
    </location>
</feature>
<evidence type="ECO:0000259" key="3">
    <source>
        <dbReference type="Pfam" id="PF24509"/>
    </source>
</evidence>
<dbReference type="Pfam" id="PF13848">
    <property type="entry name" value="Thioredoxin_6"/>
    <property type="match status" value="1"/>
</dbReference>
<evidence type="ECO:0008006" key="6">
    <source>
        <dbReference type="Google" id="ProtNLM"/>
    </source>
</evidence>
<evidence type="ECO:0000256" key="1">
    <source>
        <dbReference type="SAM" id="MobiDB-lite"/>
    </source>
</evidence>
<dbReference type="InterPro" id="IPR040090">
    <property type="entry name" value="TXNDC16"/>
</dbReference>